<comment type="caution">
    <text evidence="3">The sequence shown here is derived from an EMBL/GenBank/DDBJ whole genome shotgun (WGS) entry which is preliminary data.</text>
</comment>
<dbReference type="Gene3D" id="3.10.129.10">
    <property type="entry name" value="Hotdog Thioesterase"/>
    <property type="match status" value="1"/>
</dbReference>
<comment type="similarity">
    <text evidence="1">Belongs to the 4-hydroxybenzoyl-CoA thioesterase family.</text>
</comment>
<evidence type="ECO:0000313" key="3">
    <source>
        <dbReference type="EMBL" id="MCQ8896837.1"/>
    </source>
</evidence>
<accession>A0ABT1WH38</accession>
<dbReference type="Proteomes" id="UP001204142">
    <property type="component" value="Unassembled WGS sequence"/>
</dbReference>
<keyword evidence="4" id="KW-1185">Reference proteome</keyword>
<evidence type="ECO:0000313" key="4">
    <source>
        <dbReference type="Proteomes" id="UP001204142"/>
    </source>
</evidence>
<evidence type="ECO:0000256" key="1">
    <source>
        <dbReference type="ARBA" id="ARBA00005953"/>
    </source>
</evidence>
<evidence type="ECO:0000256" key="2">
    <source>
        <dbReference type="ARBA" id="ARBA00022801"/>
    </source>
</evidence>
<dbReference type="PIRSF" id="PIRSF003230">
    <property type="entry name" value="YbgC"/>
    <property type="match status" value="1"/>
</dbReference>
<sequence>MTFTYKLRVFFEDTDAAGVVYYGNYLRFMERARSEWFLQRSIGMKSLMEHHHRVFVVSRTEIDYRRSAKLEDLLEVSVELIELKRVSAVFKQVIRCGDVLVCEGKTRVGCVDTVTLRPSPIPAVVYDELQHLLRTAQ</sequence>
<dbReference type="RefSeq" id="WP_256764629.1">
    <property type="nucleotide sequence ID" value="NZ_JANIGO010000003.1"/>
</dbReference>
<keyword evidence="2" id="KW-0378">Hydrolase</keyword>
<dbReference type="InterPro" id="IPR006684">
    <property type="entry name" value="YbgC/YbaW"/>
</dbReference>
<dbReference type="SUPFAM" id="SSF54637">
    <property type="entry name" value="Thioesterase/thiol ester dehydrase-isomerase"/>
    <property type="match status" value="1"/>
</dbReference>
<dbReference type="InterPro" id="IPR050563">
    <property type="entry name" value="4-hydroxybenzoyl-CoA_TE"/>
</dbReference>
<protein>
    <submittedName>
        <fullName evidence="3">Acyl-CoA thioesterase</fullName>
    </submittedName>
</protein>
<organism evidence="3 4">
    <name type="scientific">Limnobacter humi</name>
    <dbReference type="NCBI Taxonomy" id="1778671"/>
    <lineage>
        <taxon>Bacteria</taxon>
        <taxon>Pseudomonadati</taxon>
        <taxon>Pseudomonadota</taxon>
        <taxon>Betaproteobacteria</taxon>
        <taxon>Burkholderiales</taxon>
        <taxon>Burkholderiaceae</taxon>
        <taxon>Limnobacter</taxon>
    </lineage>
</organism>
<dbReference type="EMBL" id="JANIGO010000003">
    <property type="protein sequence ID" value="MCQ8896837.1"/>
    <property type="molecule type" value="Genomic_DNA"/>
</dbReference>
<proteinExistence type="inferred from homology"/>
<reference evidence="3 4" key="1">
    <citation type="submission" date="2022-07" db="EMBL/GenBank/DDBJ databases">
        <authorList>
            <person name="Xamxidin M."/>
            <person name="Wu M."/>
        </authorList>
    </citation>
    <scope>NUCLEOTIDE SEQUENCE [LARGE SCALE GENOMIC DNA]</scope>
    <source>
        <strain evidence="3 4">NBRC 111650</strain>
    </source>
</reference>
<dbReference type="CDD" id="cd00586">
    <property type="entry name" value="4HBT"/>
    <property type="match status" value="1"/>
</dbReference>
<dbReference type="PANTHER" id="PTHR31793:SF37">
    <property type="entry name" value="ACYL-COA THIOESTER HYDROLASE YBGC"/>
    <property type="match status" value="1"/>
</dbReference>
<dbReference type="PANTHER" id="PTHR31793">
    <property type="entry name" value="4-HYDROXYBENZOYL-COA THIOESTERASE FAMILY MEMBER"/>
    <property type="match status" value="1"/>
</dbReference>
<dbReference type="Pfam" id="PF13279">
    <property type="entry name" value="4HBT_2"/>
    <property type="match status" value="1"/>
</dbReference>
<gene>
    <name evidence="3" type="ORF">NQT62_10385</name>
</gene>
<name>A0ABT1WH38_9BURK</name>
<dbReference type="InterPro" id="IPR029069">
    <property type="entry name" value="HotDog_dom_sf"/>
</dbReference>
<dbReference type="NCBIfam" id="TIGR00051">
    <property type="entry name" value="YbgC/FadM family acyl-CoA thioesterase"/>
    <property type="match status" value="1"/>
</dbReference>